<accession>A0AAV9FEC6</accession>
<protein>
    <submittedName>
        <fullName evidence="1">Uncharacterized protein</fullName>
    </submittedName>
</protein>
<dbReference type="EMBL" id="JAUJYO010000002">
    <property type="protein sequence ID" value="KAK1323941.1"/>
    <property type="molecule type" value="Genomic_DNA"/>
</dbReference>
<comment type="caution">
    <text evidence="1">The sequence shown here is derived from an EMBL/GenBank/DDBJ whole genome shotgun (WGS) entry which is preliminary data.</text>
</comment>
<dbReference type="AlphaFoldDB" id="A0AAV9FEC6"/>
<proteinExistence type="predicted"/>
<dbReference type="Proteomes" id="UP001180020">
    <property type="component" value="Unassembled WGS sequence"/>
</dbReference>
<reference evidence="1" key="2">
    <citation type="submission" date="2023-06" db="EMBL/GenBank/DDBJ databases">
        <authorList>
            <person name="Ma L."/>
            <person name="Liu K.-W."/>
            <person name="Li Z."/>
            <person name="Hsiao Y.-Y."/>
            <person name="Qi Y."/>
            <person name="Fu T."/>
            <person name="Tang G."/>
            <person name="Zhang D."/>
            <person name="Sun W.-H."/>
            <person name="Liu D.-K."/>
            <person name="Li Y."/>
            <person name="Chen G.-Z."/>
            <person name="Liu X.-D."/>
            <person name="Liao X.-Y."/>
            <person name="Jiang Y.-T."/>
            <person name="Yu X."/>
            <person name="Hao Y."/>
            <person name="Huang J."/>
            <person name="Zhao X.-W."/>
            <person name="Ke S."/>
            <person name="Chen Y.-Y."/>
            <person name="Wu W.-L."/>
            <person name="Hsu J.-L."/>
            <person name="Lin Y.-F."/>
            <person name="Huang M.-D."/>
            <person name="Li C.-Y."/>
            <person name="Huang L."/>
            <person name="Wang Z.-W."/>
            <person name="Zhao X."/>
            <person name="Zhong W.-Y."/>
            <person name="Peng D.-H."/>
            <person name="Ahmad S."/>
            <person name="Lan S."/>
            <person name="Zhang J.-S."/>
            <person name="Tsai W.-C."/>
            <person name="Van De Peer Y."/>
            <person name="Liu Z.-J."/>
        </authorList>
    </citation>
    <scope>NUCLEOTIDE SEQUENCE</scope>
    <source>
        <strain evidence="1">CP</strain>
        <tissue evidence="1">Leaves</tissue>
    </source>
</reference>
<organism evidence="1 2">
    <name type="scientific">Acorus calamus</name>
    <name type="common">Sweet flag</name>
    <dbReference type="NCBI Taxonomy" id="4465"/>
    <lineage>
        <taxon>Eukaryota</taxon>
        <taxon>Viridiplantae</taxon>
        <taxon>Streptophyta</taxon>
        <taxon>Embryophyta</taxon>
        <taxon>Tracheophyta</taxon>
        <taxon>Spermatophyta</taxon>
        <taxon>Magnoliopsida</taxon>
        <taxon>Liliopsida</taxon>
        <taxon>Acoraceae</taxon>
        <taxon>Acorus</taxon>
    </lineage>
</organism>
<sequence length="127" mass="14933">MVVMMMPLLEDFDAHRYRNKHLAVVPSGLLLIGRHGVSQHERGFRDGKACKVLSYKTTMFKECKEDSIFFTDDNYGWHIFCSLDYVDELIVFNREFDYDSEVFCLEDGVTESIFDDRGMMYPYMKSP</sequence>
<gene>
    <name evidence="1" type="ORF">QJS10_CPA02g01078</name>
</gene>
<name>A0AAV9FEC6_ACOCL</name>
<reference evidence="1" key="1">
    <citation type="journal article" date="2023" name="Nat. Commun.">
        <title>Diploid and tetraploid genomes of Acorus and the evolution of monocots.</title>
        <authorList>
            <person name="Ma L."/>
            <person name="Liu K.W."/>
            <person name="Li Z."/>
            <person name="Hsiao Y.Y."/>
            <person name="Qi Y."/>
            <person name="Fu T."/>
            <person name="Tang G.D."/>
            <person name="Zhang D."/>
            <person name="Sun W.H."/>
            <person name="Liu D.K."/>
            <person name="Li Y."/>
            <person name="Chen G.Z."/>
            <person name="Liu X.D."/>
            <person name="Liao X.Y."/>
            <person name="Jiang Y.T."/>
            <person name="Yu X."/>
            <person name="Hao Y."/>
            <person name="Huang J."/>
            <person name="Zhao X.W."/>
            <person name="Ke S."/>
            <person name="Chen Y.Y."/>
            <person name="Wu W.L."/>
            <person name="Hsu J.L."/>
            <person name="Lin Y.F."/>
            <person name="Huang M.D."/>
            <person name="Li C.Y."/>
            <person name="Huang L."/>
            <person name="Wang Z.W."/>
            <person name="Zhao X."/>
            <person name="Zhong W.Y."/>
            <person name="Peng D.H."/>
            <person name="Ahmad S."/>
            <person name="Lan S."/>
            <person name="Zhang J.S."/>
            <person name="Tsai W.C."/>
            <person name="Van de Peer Y."/>
            <person name="Liu Z.J."/>
        </authorList>
    </citation>
    <scope>NUCLEOTIDE SEQUENCE</scope>
    <source>
        <strain evidence="1">CP</strain>
    </source>
</reference>
<evidence type="ECO:0000313" key="2">
    <source>
        <dbReference type="Proteomes" id="UP001180020"/>
    </source>
</evidence>
<keyword evidence="2" id="KW-1185">Reference proteome</keyword>
<evidence type="ECO:0000313" key="1">
    <source>
        <dbReference type="EMBL" id="KAK1323941.1"/>
    </source>
</evidence>